<evidence type="ECO:0000313" key="5">
    <source>
        <dbReference type="Proteomes" id="UP000297014"/>
    </source>
</evidence>
<protein>
    <submittedName>
        <fullName evidence="2">Uncharacterized protein</fullName>
    </submittedName>
</protein>
<dbReference type="RefSeq" id="WP_003321295.1">
    <property type="nucleotide sequence ID" value="NZ_ALPT02000054.1"/>
</dbReference>
<accession>A0A094YSW4</accession>
<feature type="region of interest" description="Disordered" evidence="1">
    <location>
        <begin position="1"/>
        <end position="25"/>
    </location>
</feature>
<evidence type="ECO:0000313" key="3">
    <source>
        <dbReference type="EMBL" id="THG89261.1"/>
    </source>
</evidence>
<evidence type="ECO:0000256" key="1">
    <source>
        <dbReference type="SAM" id="MobiDB-lite"/>
    </source>
</evidence>
<evidence type="ECO:0000313" key="2">
    <source>
        <dbReference type="EMBL" id="KGA96577.1"/>
    </source>
</evidence>
<dbReference type="eggNOG" id="ENOG50336Y4">
    <property type="taxonomic scope" value="Bacteria"/>
</dbReference>
<comment type="caution">
    <text evidence="2">The sequence shown here is derived from an EMBL/GenBank/DDBJ whole genome shotgun (WGS) entry which is preliminary data.</text>
</comment>
<dbReference type="Proteomes" id="UP000002754">
    <property type="component" value="Unassembled WGS sequence"/>
</dbReference>
<dbReference type="OrthoDB" id="2941866at2"/>
<sequence>MYGQDPFGSNPFFNQGQKKKESFDKNKYKLSPNEIAVITALLTKALTVQSILIDREQTVQILLEGSLKKRSELDKLIDEIRDVPIGDFIASLLNQK</sequence>
<dbReference type="Proteomes" id="UP000297014">
    <property type="component" value="Unassembled WGS sequence"/>
</dbReference>
<keyword evidence="4" id="KW-1185">Reference proteome</keyword>
<reference evidence="2 4" key="1">
    <citation type="journal article" date="2014" name="Genome Announc.">
        <title>Draft Genome Sequence of Bacillus alcalophilus AV1934, a Classic Alkaliphile Isolated from Human Feces in 1934.</title>
        <authorList>
            <person name="Attie O."/>
            <person name="Jayaprakash A."/>
            <person name="Shah H."/>
            <person name="Paulsen I.T."/>
            <person name="Morino M."/>
            <person name="Takahashi Y."/>
            <person name="Narumi I."/>
            <person name="Sachidanandam R."/>
            <person name="Satoh K."/>
            <person name="Ito M."/>
            <person name="Krulwich T.A."/>
        </authorList>
    </citation>
    <scope>NUCLEOTIDE SEQUENCE [LARGE SCALE GENOMIC DNA]</scope>
    <source>
        <strain evidence="2 4">AV1934</strain>
    </source>
</reference>
<gene>
    <name evidence="3" type="ORF">AJ85_18705</name>
    <name evidence="2" type="ORF">BALCAV_0215225</name>
</gene>
<dbReference type="EMBL" id="JALP01000250">
    <property type="protein sequence ID" value="THG89261.1"/>
    <property type="molecule type" value="Genomic_DNA"/>
</dbReference>
<proteinExistence type="predicted"/>
<reference evidence="3 5" key="2">
    <citation type="submission" date="2014-01" db="EMBL/GenBank/DDBJ databases">
        <title>Draft genome sequencing of Bacillus alcalophilus CGMCC 1.3604.</title>
        <authorList>
            <person name="Yang J."/>
            <person name="Diao L."/>
            <person name="Yang S."/>
        </authorList>
    </citation>
    <scope>NUCLEOTIDE SEQUENCE [LARGE SCALE GENOMIC DNA]</scope>
    <source>
        <strain evidence="3 5">CGMCC 1.3604</strain>
    </source>
</reference>
<dbReference type="EMBL" id="ALPT02000054">
    <property type="protein sequence ID" value="KGA96577.1"/>
    <property type="molecule type" value="Genomic_DNA"/>
</dbReference>
<name>A0A094YSW4_ALKAL</name>
<organism evidence="2 4">
    <name type="scientific">Alkalihalobacillus alcalophilus ATCC 27647 = CGMCC 1.3604</name>
    <dbReference type="NCBI Taxonomy" id="1218173"/>
    <lineage>
        <taxon>Bacteria</taxon>
        <taxon>Bacillati</taxon>
        <taxon>Bacillota</taxon>
        <taxon>Bacilli</taxon>
        <taxon>Bacillales</taxon>
        <taxon>Bacillaceae</taxon>
        <taxon>Alkalihalobacillus</taxon>
    </lineage>
</organism>
<evidence type="ECO:0000313" key="4">
    <source>
        <dbReference type="Proteomes" id="UP000002754"/>
    </source>
</evidence>
<dbReference type="AlphaFoldDB" id="A0A094YSW4"/>